<geneLocation type="plasmid" evidence="3">
    <name>ptb101</name>
</geneLocation>
<organism evidence="2 3">
    <name type="scientific">Aquabacterium olei</name>
    <dbReference type="NCBI Taxonomy" id="1296669"/>
    <lineage>
        <taxon>Bacteria</taxon>
        <taxon>Pseudomonadati</taxon>
        <taxon>Pseudomonadota</taxon>
        <taxon>Betaproteobacteria</taxon>
        <taxon>Burkholderiales</taxon>
        <taxon>Aquabacterium</taxon>
    </lineage>
</organism>
<gene>
    <name evidence="2" type="ORF">DEH84_18885</name>
</gene>
<accession>A0A2U8FX56</accession>
<keyword evidence="3" id="KW-1185">Reference proteome</keyword>
<dbReference type="OrthoDB" id="14727at2"/>
<dbReference type="EMBL" id="CP029211">
    <property type="protein sequence ID" value="AWI55642.1"/>
    <property type="molecule type" value="Genomic_DNA"/>
</dbReference>
<sequence>MKRRAVLQYALGAVALSALPVSAAPGLPEVEVFKNPNCGCCGAWVDHMKAAGFPVKVVEVEDTGTVRRQVGMPDRFGSCHTAKVAGYALEGHVPAEQVKRLLKTRPQAVGLAVPGMPAGSPGMEMGPRLDPFKVLLVDRSGQSTVFAAYPKA</sequence>
<feature type="signal peptide" evidence="1">
    <location>
        <begin position="1"/>
        <end position="23"/>
    </location>
</feature>
<dbReference type="Pfam" id="PF04214">
    <property type="entry name" value="DUF411"/>
    <property type="match status" value="1"/>
</dbReference>
<protein>
    <submittedName>
        <fullName evidence="2">Metal-binding protein</fullName>
    </submittedName>
</protein>
<keyword evidence="2" id="KW-0614">Plasmid</keyword>
<feature type="chain" id="PRO_5015900988" evidence="1">
    <location>
        <begin position="24"/>
        <end position="152"/>
    </location>
</feature>
<dbReference type="RefSeq" id="WP_109038751.1">
    <property type="nucleotide sequence ID" value="NZ_CP029211.1"/>
</dbReference>
<keyword evidence="1" id="KW-0732">Signal</keyword>
<proteinExistence type="predicted"/>
<dbReference type="Proteomes" id="UP000244892">
    <property type="component" value="Plasmid pTB101"/>
</dbReference>
<name>A0A2U8FX56_9BURK</name>
<evidence type="ECO:0000313" key="2">
    <source>
        <dbReference type="EMBL" id="AWI55642.1"/>
    </source>
</evidence>
<dbReference type="AlphaFoldDB" id="A0A2U8FX56"/>
<evidence type="ECO:0000313" key="3">
    <source>
        <dbReference type="Proteomes" id="UP000244892"/>
    </source>
</evidence>
<evidence type="ECO:0000256" key="1">
    <source>
        <dbReference type="SAM" id="SignalP"/>
    </source>
</evidence>
<dbReference type="KEGG" id="aon:DEH84_18885"/>
<reference evidence="2 3" key="1">
    <citation type="submission" date="2018-05" db="EMBL/GenBank/DDBJ databases">
        <title>complete genome sequence of Aquabacterium olei NBRC 110486.</title>
        <authorList>
            <person name="Tang B."/>
            <person name="Chang J."/>
            <person name="Zhang L."/>
            <person name="Yang H."/>
        </authorList>
    </citation>
    <scope>NUCLEOTIDE SEQUENCE [LARGE SCALE GENOMIC DNA]</scope>
    <source>
        <strain evidence="2 3">NBRC 110486</strain>
        <plasmid evidence="3">Plasmid ptb101</plasmid>
    </source>
</reference>
<dbReference type="InterPro" id="IPR007332">
    <property type="entry name" value="DUF411"/>
</dbReference>